<evidence type="ECO:0000256" key="1">
    <source>
        <dbReference type="ARBA" id="ARBA00005820"/>
    </source>
</evidence>
<name>A0ABP7SVV3_9PSEU</name>
<dbReference type="InterPro" id="IPR027417">
    <property type="entry name" value="P-loop_NTPase"/>
</dbReference>
<feature type="DNA-binding region" description="OmpR/PhoB-type" evidence="3">
    <location>
        <begin position="1"/>
        <end position="94"/>
    </location>
</feature>
<dbReference type="CDD" id="cd15831">
    <property type="entry name" value="BTAD"/>
    <property type="match status" value="1"/>
</dbReference>
<dbReference type="SUPFAM" id="SSF46894">
    <property type="entry name" value="C-terminal effector domain of the bipartite response regulators"/>
    <property type="match status" value="1"/>
</dbReference>
<dbReference type="InterPro" id="IPR001867">
    <property type="entry name" value="OmpR/PhoB-type_DNA-bd"/>
</dbReference>
<dbReference type="PANTHER" id="PTHR47691">
    <property type="entry name" value="REGULATOR-RELATED"/>
    <property type="match status" value="1"/>
</dbReference>
<dbReference type="Gene3D" id="1.10.10.10">
    <property type="entry name" value="Winged helix-like DNA-binding domain superfamily/Winged helix DNA-binding domain"/>
    <property type="match status" value="1"/>
</dbReference>
<feature type="domain" description="OmpR/PhoB-type" evidence="4">
    <location>
        <begin position="1"/>
        <end position="94"/>
    </location>
</feature>
<dbReference type="EMBL" id="BAABAL010000017">
    <property type="protein sequence ID" value="GAA4017158.1"/>
    <property type="molecule type" value="Genomic_DNA"/>
</dbReference>
<dbReference type="InterPro" id="IPR036388">
    <property type="entry name" value="WH-like_DNA-bd_sf"/>
</dbReference>
<organism evidence="5 6">
    <name type="scientific">Allokutzneria multivorans</name>
    <dbReference type="NCBI Taxonomy" id="1142134"/>
    <lineage>
        <taxon>Bacteria</taxon>
        <taxon>Bacillati</taxon>
        <taxon>Actinomycetota</taxon>
        <taxon>Actinomycetes</taxon>
        <taxon>Pseudonocardiales</taxon>
        <taxon>Pseudonocardiaceae</taxon>
        <taxon>Allokutzneria</taxon>
    </lineage>
</organism>
<dbReference type="RefSeq" id="WP_344877982.1">
    <property type="nucleotide sequence ID" value="NZ_BAABAL010000017.1"/>
</dbReference>
<dbReference type="Proteomes" id="UP001501747">
    <property type="component" value="Unassembled WGS sequence"/>
</dbReference>
<dbReference type="SUPFAM" id="SSF48452">
    <property type="entry name" value="TPR-like"/>
    <property type="match status" value="1"/>
</dbReference>
<accession>A0ABP7SVV3</accession>
<dbReference type="InterPro" id="IPR016032">
    <property type="entry name" value="Sig_transdc_resp-reg_C-effctor"/>
</dbReference>
<keyword evidence="2 3" id="KW-0238">DNA-binding</keyword>
<dbReference type="Pfam" id="PF25872">
    <property type="entry name" value="HTH_77"/>
    <property type="match status" value="1"/>
</dbReference>
<evidence type="ECO:0000313" key="6">
    <source>
        <dbReference type="Proteomes" id="UP001501747"/>
    </source>
</evidence>
<comment type="similarity">
    <text evidence="1">Belongs to the AfsR/DnrI/RedD regulatory family.</text>
</comment>
<comment type="caution">
    <text evidence="5">The sequence shown here is derived from an EMBL/GenBank/DDBJ whole genome shotgun (WGS) entry which is preliminary data.</text>
</comment>
<protein>
    <recommendedName>
        <fullName evidence="4">OmpR/PhoB-type domain-containing protein</fullName>
    </recommendedName>
</protein>
<dbReference type="PROSITE" id="PS51755">
    <property type="entry name" value="OMPR_PHOB"/>
    <property type="match status" value="1"/>
</dbReference>
<dbReference type="SMART" id="SM01043">
    <property type="entry name" value="BTAD"/>
    <property type="match status" value="1"/>
</dbReference>
<dbReference type="PANTHER" id="PTHR47691:SF3">
    <property type="entry name" value="HTH-TYPE TRANSCRIPTIONAL REGULATOR RV0890C-RELATED"/>
    <property type="match status" value="1"/>
</dbReference>
<evidence type="ECO:0000313" key="5">
    <source>
        <dbReference type="EMBL" id="GAA4017158.1"/>
    </source>
</evidence>
<sequence length="999" mass="108803">MDFRMFGPVELWVGGRLVELGPAKQRCVAAALLWAPGQVVPLETLTDRIWGAHPPREARSTVYAHVNRLRGVLKPHFGGRAAIERRSGGYALNVAPEAVDWCRFRAALASARTSTAGRKELLREALAQWRGAPLAGVAGAWAADVRGGLEQQRIGAAVQWADLELADGAWEPVVGELRHLLDEHPLAEAVAERLIRALVSAGRSAEAVACYAEVRRRIVDELGVEPDSRLRALYQEILAEEPRVAVAAAPKWRGPRAHLDRLIGREAELGAVSDALARSRLVTITGAGGSGKTTLALHAAAEVARARWLDVLAVALAPLRSAAQAADALLELLEARAPVDADHWLAVEEAFPDGARLLVLDNCEHLAAELAGPIRGLLAARPRLSVLVTSRQPLGIAGEALLPLAPLPEPHAVELFAERAAQADPELRVDADFLDVAGEICRRLDGLPLALELAASRVRTFPVAELAARLGTDMDLLLRTTGSDDDRHATLTAAVDWSYRDLDEAEKVLLARLSTFPGGFRPADAEAVCAAPPLCGKEIAGLLTTLVDRSLVQPYQAERGRRLRLLEMIRAFAHRRLLAFGDAEATAHRHVDHWLTVARRIDALDAYWDRVDELRGLAPDIENLFRCLEFGDANGRAAEVAEIVALTFELWYLLPAHLTRGQLWLDRALRTTATEPATRALLRFHHALRLGFDGANEANIAVMSEVVADLRRYRPRELWEARANMITARSLLLDPVVLEEIPEVVVEALVSDREESLIVLSAASSALLGWGYYDEANELCDSYVRRAIVLDRPESPVQQSIRIEALLGRGDWETARSLATRLHGELPDVPHAAEHQGPLRALAFTYLAGGEVERAARLVSETMAWLATVPRAVASRYSVLEVLHADLLRRRGELKSAVEVLRAVLDRDDGQDRSRLTGVLVAALIARDRGDTRDADRLARLWDGLRHGRGLPEPLGFTGQLDGLGLGGPPLEPLPTDVRAGIAEAAAYCAQGSRKISAH</sequence>
<evidence type="ECO:0000259" key="4">
    <source>
        <dbReference type="PROSITE" id="PS51755"/>
    </source>
</evidence>
<dbReference type="PRINTS" id="PR00364">
    <property type="entry name" value="DISEASERSIST"/>
</dbReference>
<dbReference type="InterPro" id="IPR005158">
    <property type="entry name" value="BTAD"/>
</dbReference>
<dbReference type="SMART" id="SM00862">
    <property type="entry name" value="Trans_reg_C"/>
    <property type="match status" value="1"/>
</dbReference>
<keyword evidence="6" id="KW-1185">Reference proteome</keyword>
<dbReference type="Gene3D" id="3.40.50.300">
    <property type="entry name" value="P-loop containing nucleotide triphosphate hydrolases"/>
    <property type="match status" value="1"/>
</dbReference>
<dbReference type="Pfam" id="PF00486">
    <property type="entry name" value="Trans_reg_C"/>
    <property type="match status" value="1"/>
</dbReference>
<evidence type="ECO:0000256" key="2">
    <source>
        <dbReference type="ARBA" id="ARBA00023125"/>
    </source>
</evidence>
<reference evidence="6" key="1">
    <citation type="journal article" date="2019" name="Int. J. Syst. Evol. Microbiol.">
        <title>The Global Catalogue of Microorganisms (GCM) 10K type strain sequencing project: providing services to taxonomists for standard genome sequencing and annotation.</title>
        <authorList>
            <consortium name="The Broad Institute Genomics Platform"/>
            <consortium name="The Broad Institute Genome Sequencing Center for Infectious Disease"/>
            <person name="Wu L."/>
            <person name="Ma J."/>
        </authorList>
    </citation>
    <scope>NUCLEOTIDE SEQUENCE [LARGE SCALE GENOMIC DNA]</scope>
    <source>
        <strain evidence="6">JCM 17342</strain>
    </source>
</reference>
<dbReference type="InterPro" id="IPR011990">
    <property type="entry name" value="TPR-like_helical_dom_sf"/>
</dbReference>
<dbReference type="Pfam" id="PF03704">
    <property type="entry name" value="BTAD"/>
    <property type="match status" value="1"/>
</dbReference>
<gene>
    <name evidence="5" type="ORF">GCM10022247_45490</name>
</gene>
<proteinExistence type="inferred from homology"/>
<dbReference type="SUPFAM" id="SSF52540">
    <property type="entry name" value="P-loop containing nucleoside triphosphate hydrolases"/>
    <property type="match status" value="1"/>
</dbReference>
<dbReference type="Gene3D" id="1.25.40.10">
    <property type="entry name" value="Tetratricopeptide repeat domain"/>
    <property type="match status" value="2"/>
</dbReference>
<evidence type="ECO:0000256" key="3">
    <source>
        <dbReference type="PROSITE-ProRule" id="PRU01091"/>
    </source>
</evidence>
<dbReference type="InterPro" id="IPR058852">
    <property type="entry name" value="HTH_77"/>
</dbReference>